<reference evidence="1 2" key="2">
    <citation type="submission" date="2018-11" db="EMBL/GenBank/DDBJ databases">
        <authorList>
            <consortium name="Pathogen Informatics"/>
        </authorList>
    </citation>
    <scope>NUCLEOTIDE SEQUENCE [LARGE SCALE GENOMIC DNA]</scope>
</reference>
<accession>A0A0M3KGR9</accession>
<evidence type="ECO:0000313" key="2">
    <source>
        <dbReference type="Proteomes" id="UP000267096"/>
    </source>
</evidence>
<protein>
    <submittedName>
        <fullName evidence="1 3">Uncharacterized protein</fullName>
    </submittedName>
</protein>
<dbReference type="Proteomes" id="UP000267096">
    <property type="component" value="Unassembled WGS sequence"/>
</dbReference>
<gene>
    <name evidence="1" type="ORF">ASIM_LOCUS19568</name>
</gene>
<dbReference type="OrthoDB" id="5874943at2759"/>
<organism evidence="3">
    <name type="scientific">Anisakis simplex</name>
    <name type="common">Herring worm</name>
    <dbReference type="NCBI Taxonomy" id="6269"/>
    <lineage>
        <taxon>Eukaryota</taxon>
        <taxon>Metazoa</taxon>
        <taxon>Ecdysozoa</taxon>
        <taxon>Nematoda</taxon>
        <taxon>Chromadorea</taxon>
        <taxon>Rhabditida</taxon>
        <taxon>Spirurina</taxon>
        <taxon>Ascaridomorpha</taxon>
        <taxon>Ascaridoidea</taxon>
        <taxon>Anisakidae</taxon>
        <taxon>Anisakis</taxon>
        <taxon>Anisakis simplex complex</taxon>
    </lineage>
</organism>
<reference evidence="3" key="1">
    <citation type="submission" date="2017-02" db="UniProtKB">
        <authorList>
            <consortium name="WormBaseParasite"/>
        </authorList>
    </citation>
    <scope>IDENTIFICATION</scope>
</reference>
<dbReference type="AlphaFoldDB" id="A0A0M3KGR9"/>
<evidence type="ECO:0000313" key="1">
    <source>
        <dbReference type="EMBL" id="VDK70539.1"/>
    </source>
</evidence>
<dbReference type="WBParaSite" id="ASIM_0002018301-mRNA-1">
    <property type="protein sequence ID" value="ASIM_0002018301-mRNA-1"/>
    <property type="gene ID" value="ASIM_0002018301"/>
</dbReference>
<sequence length="211" mass="23539">MADVTSIRLSAGEEPYMQPDRLQLRSYLPHEIDQISLVQITQTQTFDNLMKGTCVKCHRFTCKTNGLNGKILMAQLSAIDMGMFEVVDELESFVGGKLKEKGDNSDKGDVSSLCENDAVLKCIDSALNRITERAKTNSDEHSVKPVKNGVELRQSLLRAYLRNHLFKHVRRCQLCGRNNGTIKNDVGRCILIHFGVGTKSARCIPLVLSKS</sequence>
<proteinExistence type="predicted"/>
<keyword evidence="2" id="KW-1185">Reference proteome</keyword>
<dbReference type="EMBL" id="UYRR01037487">
    <property type="protein sequence ID" value="VDK70539.1"/>
    <property type="molecule type" value="Genomic_DNA"/>
</dbReference>
<evidence type="ECO:0000313" key="3">
    <source>
        <dbReference type="WBParaSite" id="ASIM_0002018301-mRNA-1"/>
    </source>
</evidence>
<name>A0A0M3KGR9_ANISI</name>